<sequence length="162" mass="16855">MLEGSGVAVKALMVVNVVDPPIDSSTGARYGAYGGPAFAAEGVADRPALPAPEVHAAEAHVEVALRLVEAPGRGAMPPMSTTFAVAGTDGEPTRAQGQKVAGVVHDGVARAVRPAHRLKEGKPPSPWRPAHDRSSGGANRSRRTPCRGLRRTSWHEPSYGPC</sequence>
<dbReference type="Gene3D" id="3.60.70.12">
    <property type="entry name" value="L-amino peptidase D-ALA esterase/amidase"/>
    <property type="match status" value="1"/>
</dbReference>
<comment type="caution">
    <text evidence="2">The sequence shown here is derived from an EMBL/GenBank/DDBJ whole genome shotgun (WGS) entry which is preliminary data.</text>
</comment>
<evidence type="ECO:0000313" key="3">
    <source>
        <dbReference type="Proteomes" id="UP001250181"/>
    </source>
</evidence>
<reference evidence="2 3" key="1">
    <citation type="submission" date="2023-09" db="EMBL/GenBank/DDBJ databases">
        <title>Streptomyces sp. nov.: A antagonism against Alternaria gaisen Producing Streptochlin, Isolated from Tamarix root soil.</title>
        <authorList>
            <person name="Chen Y."/>
        </authorList>
    </citation>
    <scope>NUCLEOTIDE SEQUENCE [LARGE SCALE GENOMIC DNA]</scope>
    <source>
        <strain evidence="2 3">TRM76323</strain>
    </source>
</reference>
<evidence type="ECO:0000256" key="1">
    <source>
        <dbReference type="SAM" id="MobiDB-lite"/>
    </source>
</evidence>
<dbReference type="RefSeq" id="WP_315880779.1">
    <property type="nucleotide sequence ID" value="NZ_JAWCTQ010000046.1"/>
</dbReference>
<evidence type="ECO:0000313" key="2">
    <source>
        <dbReference type="EMBL" id="MDT9685742.1"/>
    </source>
</evidence>
<feature type="region of interest" description="Disordered" evidence="1">
    <location>
        <begin position="112"/>
        <end position="162"/>
    </location>
</feature>
<dbReference type="Proteomes" id="UP001250181">
    <property type="component" value="Unassembled WGS sequence"/>
</dbReference>
<protein>
    <submittedName>
        <fullName evidence="2">Uncharacterized protein</fullName>
    </submittedName>
</protein>
<dbReference type="EMBL" id="JAWCTQ010000046">
    <property type="protein sequence ID" value="MDT9685742.1"/>
    <property type="molecule type" value="Genomic_DNA"/>
</dbReference>
<organism evidence="2 3">
    <name type="scientific">Streptomyces tamarix</name>
    <dbReference type="NCBI Taxonomy" id="3078565"/>
    <lineage>
        <taxon>Bacteria</taxon>
        <taxon>Bacillati</taxon>
        <taxon>Actinomycetota</taxon>
        <taxon>Actinomycetes</taxon>
        <taxon>Kitasatosporales</taxon>
        <taxon>Streptomycetaceae</taxon>
        <taxon>Streptomyces</taxon>
    </lineage>
</organism>
<feature type="compositionally biased region" description="Basic residues" evidence="1">
    <location>
        <begin position="140"/>
        <end position="152"/>
    </location>
</feature>
<accession>A0ABU3QST1</accession>
<name>A0ABU3QST1_9ACTN</name>
<proteinExistence type="predicted"/>
<keyword evidence="3" id="KW-1185">Reference proteome</keyword>
<gene>
    <name evidence="2" type="ORF">RND61_27290</name>
</gene>